<dbReference type="InterPro" id="IPR050807">
    <property type="entry name" value="TransReg_Diox_bact_type"/>
</dbReference>
<sequence length="72" mass="8371">MEILETFASNVKKYRIKSGFSQEKLAEKTGLHRTYISDIECCRRSISLKNIQLISNALGVETYQLFLKEEKK</sequence>
<dbReference type="CDD" id="cd00093">
    <property type="entry name" value="HTH_XRE"/>
    <property type="match status" value="1"/>
</dbReference>
<dbReference type="PANTHER" id="PTHR46797">
    <property type="entry name" value="HTH-TYPE TRANSCRIPTIONAL REGULATOR"/>
    <property type="match status" value="1"/>
</dbReference>
<dbReference type="Pfam" id="PF01381">
    <property type="entry name" value="HTH_3"/>
    <property type="match status" value="1"/>
</dbReference>
<dbReference type="PROSITE" id="PS50943">
    <property type="entry name" value="HTH_CROC1"/>
    <property type="match status" value="1"/>
</dbReference>
<dbReference type="GO" id="GO:0003700">
    <property type="term" value="F:DNA-binding transcription factor activity"/>
    <property type="evidence" value="ECO:0007669"/>
    <property type="project" value="TreeGrafter"/>
</dbReference>
<organism evidence="5 6">
    <name type="scientific">Pseudoleptotrichia goodfellowii</name>
    <dbReference type="NCBI Taxonomy" id="157692"/>
    <lineage>
        <taxon>Bacteria</taxon>
        <taxon>Fusobacteriati</taxon>
        <taxon>Fusobacteriota</taxon>
        <taxon>Fusobacteriia</taxon>
        <taxon>Fusobacteriales</taxon>
        <taxon>Leptotrichiaceae</taxon>
        <taxon>Pseudoleptotrichia</taxon>
    </lineage>
</organism>
<dbReference type="KEGG" id="lgo:JCM16774_1647"/>
<dbReference type="GO" id="GO:0003677">
    <property type="term" value="F:DNA binding"/>
    <property type="evidence" value="ECO:0007669"/>
    <property type="project" value="UniProtKB-KW"/>
</dbReference>
<name>A0A510JFA5_9FUSO</name>
<dbReference type="InterPro" id="IPR001387">
    <property type="entry name" value="Cro/C1-type_HTH"/>
</dbReference>
<keyword evidence="2" id="KW-0238">DNA-binding</keyword>
<dbReference type="AlphaFoldDB" id="A0A510JFA5"/>
<feature type="domain" description="HTH cro/C1-type" evidence="4">
    <location>
        <begin position="11"/>
        <end position="65"/>
    </location>
</feature>
<protein>
    <recommendedName>
        <fullName evidence="4">HTH cro/C1-type domain-containing protein</fullName>
    </recommendedName>
</protein>
<evidence type="ECO:0000256" key="2">
    <source>
        <dbReference type="ARBA" id="ARBA00023125"/>
    </source>
</evidence>
<dbReference type="SUPFAM" id="SSF47413">
    <property type="entry name" value="lambda repressor-like DNA-binding domains"/>
    <property type="match status" value="1"/>
</dbReference>
<dbReference type="Gene3D" id="1.10.260.40">
    <property type="entry name" value="lambda repressor-like DNA-binding domains"/>
    <property type="match status" value="1"/>
</dbReference>
<evidence type="ECO:0000259" key="4">
    <source>
        <dbReference type="PROSITE" id="PS50943"/>
    </source>
</evidence>
<accession>A0A510JFA5</accession>
<evidence type="ECO:0000256" key="3">
    <source>
        <dbReference type="ARBA" id="ARBA00023163"/>
    </source>
</evidence>
<dbReference type="OrthoDB" id="9814553at2"/>
<evidence type="ECO:0000313" key="6">
    <source>
        <dbReference type="Proteomes" id="UP000321606"/>
    </source>
</evidence>
<proteinExistence type="predicted"/>
<dbReference type="EMBL" id="AP019822">
    <property type="protein sequence ID" value="BBM36703.1"/>
    <property type="molecule type" value="Genomic_DNA"/>
</dbReference>
<dbReference type="STRING" id="714315.GCA_000516535_01654"/>
<keyword evidence="1" id="KW-0805">Transcription regulation</keyword>
<evidence type="ECO:0000256" key="1">
    <source>
        <dbReference type="ARBA" id="ARBA00023015"/>
    </source>
</evidence>
<reference evidence="5 6" key="1">
    <citation type="submission" date="2019-07" db="EMBL/GenBank/DDBJ databases">
        <title>Complete Genome Sequence of Leptotrichia goodfellowii Strain JCM 16774.</title>
        <authorList>
            <person name="Watanabe S."/>
            <person name="Cui L."/>
        </authorList>
    </citation>
    <scope>NUCLEOTIDE SEQUENCE [LARGE SCALE GENOMIC DNA]</scope>
    <source>
        <strain evidence="5 6">JCM16774</strain>
    </source>
</reference>
<dbReference type="RefSeq" id="WP_026737928.1">
    <property type="nucleotide sequence ID" value="NZ_AP019822.1"/>
</dbReference>
<dbReference type="PANTHER" id="PTHR46797:SF23">
    <property type="entry name" value="HTH-TYPE TRANSCRIPTIONAL REGULATOR SUTR"/>
    <property type="match status" value="1"/>
</dbReference>
<dbReference type="Proteomes" id="UP000321606">
    <property type="component" value="Chromosome"/>
</dbReference>
<keyword evidence="3" id="KW-0804">Transcription</keyword>
<dbReference type="SMART" id="SM00530">
    <property type="entry name" value="HTH_XRE"/>
    <property type="match status" value="1"/>
</dbReference>
<dbReference type="InterPro" id="IPR010982">
    <property type="entry name" value="Lambda_DNA-bd_dom_sf"/>
</dbReference>
<dbReference type="GO" id="GO:0005829">
    <property type="term" value="C:cytosol"/>
    <property type="evidence" value="ECO:0007669"/>
    <property type="project" value="TreeGrafter"/>
</dbReference>
<evidence type="ECO:0000313" key="5">
    <source>
        <dbReference type="EMBL" id="BBM36703.1"/>
    </source>
</evidence>
<gene>
    <name evidence="5" type="ORF">JCM16774_1647</name>
</gene>